<dbReference type="SMART" id="SM00382">
    <property type="entry name" value="AAA"/>
    <property type="match status" value="1"/>
</dbReference>
<evidence type="ECO:0000259" key="5">
    <source>
        <dbReference type="PROSITE" id="PS50893"/>
    </source>
</evidence>
<dbReference type="PROSITE" id="PS50893">
    <property type="entry name" value="ABC_TRANSPORTER_2"/>
    <property type="match status" value="1"/>
</dbReference>
<reference evidence="6 7" key="1">
    <citation type="submission" date="2024-03" db="EMBL/GenBank/DDBJ databases">
        <title>High-quality draft genome sequence of Oceanobacter sp. wDCs-4.</title>
        <authorList>
            <person name="Dong C."/>
        </authorList>
    </citation>
    <scope>NUCLEOTIDE SEQUENCE [LARGE SCALE GENOMIC DNA]</scope>
    <source>
        <strain evidence="7">wDCs-4</strain>
    </source>
</reference>
<comment type="caution">
    <text evidence="6">The sequence shown here is derived from an EMBL/GenBank/DDBJ whole genome shotgun (WGS) entry which is preliminary data.</text>
</comment>
<dbReference type="Gene3D" id="3.40.50.300">
    <property type="entry name" value="P-loop containing nucleotide triphosphate hydrolases"/>
    <property type="match status" value="1"/>
</dbReference>
<keyword evidence="7" id="KW-1185">Reference proteome</keyword>
<evidence type="ECO:0000256" key="1">
    <source>
        <dbReference type="ARBA" id="ARBA00005417"/>
    </source>
</evidence>
<keyword evidence="3" id="KW-0547">Nucleotide-binding</keyword>
<keyword evidence="4 6" id="KW-0067">ATP-binding</keyword>
<dbReference type="GO" id="GO:0005524">
    <property type="term" value="F:ATP binding"/>
    <property type="evidence" value="ECO:0007669"/>
    <property type="project" value="UniProtKB-KW"/>
</dbReference>
<evidence type="ECO:0000313" key="6">
    <source>
        <dbReference type="EMBL" id="MFK4751996.1"/>
    </source>
</evidence>
<evidence type="ECO:0000256" key="2">
    <source>
        <dbReference type="ARBA" id="ARBA00022448"/>
    </source>
</evidence>
<dbReference type="PROSITE" id="PS00211">
    <property type="entry name" value="ABC_TRANSPORTER_1"/>
    <property type="match status" value="1"/>
</dbReference>
<accession>A0ABW8NGD5</accession>
<dbReference type="InterPro" id="IPR050683">
    <property type="entry name" value="Bact_Polysacc_Export_ATP-bd"/>
</dbReference>
<evidence type="ECO:0000313" key="7">
    <source>
        <dbReference type="Proteomes" id="UP001620597"/>
    </source>
</evidence>
<sequence>MIRFNQLCKWYKTRSGRNYVFRDLMLDLPMDKSIGVIGRNGAGKSTLIRMIGGAEMPNSGTIESPLRISWPLGLQGGVQGSMSGRENARFIARIHGIRDTRLMENRVDDFAEIGQYFDEPMKTYSSGMRARVMLGITVALDFDFDVLLIDEITAVGDAAFRAKGEKMLKEKFSATKVIMVNHSLDQLKKFCEAGLLINNGSLSYFDNIDDAIAVYNS</sequence>
<dbReference type="Pfam" id="PF00005">
    <property type="entry name" value="ABC_tran"/>
    <property type="match status" value="1"/>
</dbReference>
<dbReference type="EMBL" id="JBBKTX010000006">
    <property type="protein sequence ID" value="MFK4751996.1"/>
    <property type="molecule type" value="Genomic_DNA"/>
</dbReference>
<dbReference type="InterPro" id="IPR015860">
    <property type="entry name" value="ABC_transpr_TagH-like"/>
</dbReference>
<protein>
    <submittedName>
        <fullName evidence="6">ABC transporter ATP-binding protein</fullName>
    </submittedName>
</protein>
<dbReference type="InterPro" id="IPR017871">
    <property type="entry name" value="ABC_transporter-like_CS"/>
</dbReference>
<name>A0ABW8NGD5_9GAMM</name>
<dbReference type="RefSeq" id="WP_416205342.1">
    <property type="nucleotide sequence ID" value="NZ_JBBKTX010000006.1"/>
</dbReference>
<evidence type="ECO:0000256" key="4">
    <source>
        <dbReference type="ARBA" id="ARBA00022840"/>
    </source>
</evidence>
<proteinExistence type="inferred from homology"/>
<feature type="domain" description="ABC transporter" evidence="5">
    <location>
        <begin position="2"/>
        <end position="217"/>
    </location>
</feature>
<keyword evidence="2" id="KW-0813">Transport</keyword>
<dbReference type="CDD" id="cd03220">
    <property type="entry name" value="ABC_KpsT_Wzt"/>
    <property type="match status" value="1"/>
</dbReference>
<dbReference type="PANTHER" id="PTHR46743:SF2">
    <property type="entry name" value="TEICHOIC ACIDS EXPORT ATP-BINDING PROTEIN TAGH"/>
    <property type="match status" value="1"/>
</dbReference>
<dbReference type="InterPro" id="IPR027417">
    <property type="entry name" value="P-loop_NTPase"/>
</dbReference>
<organism evidence="6 7">
    <name type="scientific">Oceanobacter antarcticus</name>
    <dbReference type="NCBI Taxonomy" id="3133425"/>
    <lineage>
        <taxon>Bacteria</taxon>
        <taxon>Pseudomonadati</taxon>
        <taxon>Pseudomonadota</taxon>
        <taxon>Gammaproteobacteria</taxon>
        <taxon>Oceanospirillales</taxon>
        <taxon>Oceanospirillaceae</taxon>
        <taxon>Oceanobacter</taxon>
    </lineage>
</organism>
<dbReference type="Proteomes" id="UP001620597">
    <property type="component" value="Unassembled WGS sequence"/>
</dbReference>
<dbReference type="InterPro" id="IPR003439">
    <property type="entry name" value="ABC_transporter-like_ATP-bd"/>
</dbReference>
<comment type="similarity">
    <text evidence="1">Belongs to the ABC transporter superfamily.</text>
</comment>
<evidence type="ECO:0000256" key="3">
    <source>
        <dbReference type="ARBA" id="ARBA00022741"/>
    </source>
</evidence>
<gene>
    <name evidence="6" type="ORF">WG929_06215</name>
</gene>
<dbReference type="PANTHER" id="PTHR46743">
    <property type="entry name" value="TEICHOIC ACIDS EXPORT ATP-BINDING PROTEIN TAGH"/>
    <property type="match status" value="1"/>
</dbReference>
<dbReference type="InterPro" id="IPR003593">
    <property type="entry name" value="AAA+_ATPase"/>
</dbReference>
<dbReference type="SUPFAM" id="SSF52540">
    <property type="entry name" value="P-loop containing nucleoside triphosphate hydrolases"/>
    <property type="match status" value="1"/>
</dbReference>